<dbReference type="InterPro" id="IPR036882">
    <property type="entry name" value="Alba-like_dom_sf"/>
</dbReference>
<dbReference type="GO" id="GO:0005634">
    <property type="term" value="C:nucleus"/>
    <property type="evidence" value="ECO:0007669"/>
    <property type="project" value="TreeGrafter"/>
</dbReference>
<dbReference type="Proteomes" id="UP000290560">
    <property type="component" value="Unassembled WGS sequence"/>
</dbReference>
<feature type="region of interest" description="Disordered" evidence="1">
    <location>
        <begin position="164"/>
        <end position="183"/>
    </location>
</feature>
<dbReference type="PANTHER" id="PTHR31947:SF19">
    <property type="entry name" value="ALBA DNA_RNA-BINDING PROTEIN"/>
    <property type="match status" value="1"/>
</dbReference>
<protein>
    <submittedName>
        <fullName evidence="2">Uncharacterized protein</fullName>
    </submittedName>
</protein>
<feature type="region of interest" description="Disordered" evidence="1">
    <location>
        <begin position="215"/>
        <end position="279"/>
    </location>
</feature>
<evidence type="ECO:0000313" key="2">
    <source>
        <dbReference type="EMBL" id="RRT82503.1"/>
    </source>
</evidence>
<evidence type="ECO:0000256" key="1">
    <source>
        <dbReference type="SAM" id="MobiDB-lite"/>
    </source>
</evidence>
<reference evidence="2 4" key="1">
    <citation type="journal article" date="2014" name="Agronomy (Basel)">
        <title>A Draft Genome Sequence for Ensete ventricosum, the Drought-Tolerant Tree Against Hunger.</title>
        <authorList>
            <person name="Harrison J."/>
            <person name="Moore K.A."/>
            <person name="Paszkiewicz K."/>
            <person name="Jones T."/>
            <person name="Grant M."/>
            <person name="Ambacheew D."/>
            <person name="Muzemil S."/>
            <person name="Studholme D.J."/>
        </authorList>
    </citation>
    <scope>NUCLEOTIDE SEQUENCE [LARGE SCALE GENOMIC DNA]</scope>
</reference>
<evidence type="ECO:0000313" key="3">
    <source>
        <dbReference type="EMBL" id="RZR70824.1"/>
    </source>
</evidence>
<sequence length="279" mass="30983">MEMETVAVVENGPATEDVVGVGKIKKNRIQVSTNKKPLFFYVNLAKVSPAVLFLRCRRHAHANRYMQQYNEIELSALGMGKAFFTQSGEHRHSILFFVEVAMASRQLLLVLILVATMAPHLMAARPMQEDGWWKNGGLVESLPQGRKPFQMRIRASKIPLLSSISDSPPSLSPPLNSSPSSDSSSRCEGLDLLVLAVIEVFGDGALEIERIGSSGVGEEEGKQEGIEMREEELDGGVEAGTKRKSRRRPLATPSRFQDSVLQPWKRRTRRRLSEGKRSG</sequence>
<feature type="compositionally biased region" description="Basic and acidic residues" evidence="1">
    <location>
        <begin position="219"/>
        <end position="228"/>
    </location>
</feature>
<dbReference type="GO" id="GO:0003723">
    <property type="term" value="F:RNA binding"/>
    <property type="evidence" value="ECO:0007669"/>
    <property type="project" value="TreeGrafter"/>
</dbReference>
<dbReference type="InterPro" id="IPR014560">
    <property type="entry name" value="UCP030333_Alba"/>
</dbReference>
<gene>
    <name evidence="2" type="ORF">B296_00013154</name>
    <name evidence="3" type="ORF">BHM03_00001808</name>
</gene>
<dbReference type="PANTHER" id="PTHR31947">
    <property type="entry name" value="DNA/RNA-BINDING PROTEIN ALBA 3"/>
    <property type="match status" value="1"/>
</dbReference>
<reference evidence="3" key="2">
    <citation type="journal article" date="2018" name="Data Brief">
        <title>Genome sequence data from 17 accessions of Ensete ventricosum, a staple food crop for millions in Ethiopia.</title>
        <authorList>
            <person name="Yemataw Z."/>
            <person name="Muzemil S."/>
            <person name="Ambachew D."/>
            <person name="Tripathi L."/>
            <person name="Tesfaye K."/>
            <person name="Chala A."/>
            <person name="Farbos A."/>
            <person name="O'Neill P."/>
            <person name="Moore K."/>
            <person name="Grant M."/>
            <person name="Studholme D.J."/>
        </authorList>
    </citation>
    <scope>NUCLEOTIDE SEQUENCE [LARGE SCALE GENOMIC DNA]</scope>
    <source>
        <tissue evidence="3">Leaf</tissue>
    </source>
</reference>
<dbReference type="EMBL" id="AMZH03000681">
    <property type="protein sequence ID" value="RRT82503.1"/>
    <property type="molecule type" value="Genomic_DNA"/>
</dbReference>
<dbReference type="AlphaFoldDB" id="A0A427B1V8"/>
<dbReference type="Gene3D" id="3.30.110.20">
    <property type="entry name" value="Alba-like domain"/>
    <property type="match status" value="1"/>
</dbReference>
<evidence type="ECO:0000313" key="4">
    <source>
        <dbReference type="Proteomes" id="UP000287651"/>
    </source>
</evidence>
<accession>A0A427B1V8</accession>
<dbReference type="Proteomes" id="UP000287651">
    <property type="component" value="Unassembled WGS sequence"/>
</dbReference>
<dbReference type="EMBL" id="KV875464">
    <property type="protein sequence ID" value="RZR70824.1"/>
    <property type="molecule type" value="Genomic_DNA"/>
</dbReference>
<reference evidence="2" key="3">
    <citation type="submission" date="2018-09" db="EMBL/GenBank/DDBJ databases">
        <authorList>
            <person name="Harrison J."/>
            <person name="Moore K.A."/>
            <person name="Paszkiewicz K."/>
            <person name="Jones T."/>
            <person name="Grant M."/>
            <person name="Ambacheew D."/>
            <person name="Muzemil S."/>
            <person name="Studholme D."/>
        </authorList>
    </citation>
    <scope>NUCLEOTIDE SEQUENCE</scope>
</reference>
<name>A0A427B1V8_ENSVE</name>
<proteinExistence type="predicted"/>
<organism evidence="2 4">
    <name type="scientific">Ensete ventricosum</name>
    <name type="common">Abyssinian banana</name>
    <name type="synonym">Musa ensete</name>
    <dbReference type="NCBI Taxonomy" id="4639"/>
    <lineage>
        <taxon>Eukaryota</taxon>
        <taxon>Viridiplantae</taxon>
        <taxon>Streptophyta</taxon>
        <taxon>Embryophyta</taxon>
        <taxon>Tracheophyta</taxon>
        <taxon>Spermatophyta</taxon>
        <taxon>Magnoliopsida</taxon>
        <taxon>Liliopsida</taxon>
        <taxon>Zingiberales</taxon>
        <taxon>Musaceae</taxon>
        <taxon>Ensete</taxon>
    </lineage>
</organism>